<dbReference type="AlphaFoldDB" id="A0A4Y9SFR1"/>
<keyword evidence="2" id="KW-0012">Acyltransferase</keyword>
<evidence type="ECO:0000313" key="5">
    <source>
        <dbReference type="Proteomes" id="UP000298438"/>
    </source>
</evidence>
<evidence type="ECO:0000259" key="3">
    <source>
        <dbReference type="PROSITE" id="PS51186"/>
    </source>
</evidence>
<dbReference type="Proteomes" id="UP000298438">
    <property type="component" value="Unassembled WGS sequence"/>
</dbReference>
<reference evidence="4 5" key="1">
    <citation type="submission" date="2019-03" db="EMBL/GenBank/DDBJ databases">
        <title>Draft Genome Sequence of Massilia arenosa sp. nov., a Novel Massilia Species Isolated from a Sandy-loam Maize Soil.</title>
        <authorList>
            <person name="Raths R."/>
            <person name="Peta V."/>
            <person name="Bucking H."/>
        </authorList>
    </citation>
    <scope>NUCLEOTIDE SEQUENCE [LARGE SCALE GENOMIC DNA]</scope>
    <source>
        <strain evidence="4 5">MC02</strain>
    </source>
</reference>
<evidence type="ECO:0000313" key="4">
    <source>
        <dbReference type="EMBL" id="TFW20163.1"/>
    </source>
</evidence>
<dbReference type="GO" id="GO:0016747">
    <property type="term" value="F:acyltransferase activity, transferring groups other than amino-acyl groups"/>
    <property type="evidence" value="ECO:0007669"/>
    <property type="project" value="InterPro"/>
</dbReference>
<dbReference type="PANTHER" id="PTHR43877">
    <property type="entry name" value="AMINOALKYLPHOSPHONATE N-ACETYLTRANSFERASE-RELATED-RELATED"/>
    <property type="match status" value="1"/>
</dbReference>
<organism evidence="4 5">
    <name type="scientific">Zemynaea arenosa</name>
    <dbReference type="NCBI Taxonomy" id="2561931"/>
    <lineage>
        <taxon>Bacteria</taxon>
        <taxon>Pseudomonadati</taxon>
        <taxon>Pseudomonadota</taxon>
        <taxon>Betaproteobacteria</taxon>
        <taxon>Burkholderiales</taxon>
        <taxon>Oxalobacteraceae</taxon>
        <taxon>Telluria group</taxon>
        <taxon>Zemynaea</taxon>
    </lineage>
</organism>
<name>A0A4Y9SFR1_9BURK</name>
<dbReference type="Gene3D" id="3.40.630.30">
    <property type="match status" value="1"/>
</dbReference>
<dbReference type="Pfam" id="PF13673">
    <property type="entry name" value="Acetyltransf_10"/>
    <property type="match status" value="1"/>
</dbReference>
<dbReference type="InterPro" id="IPR000182">
    <property type="entry name" value="GNAT_dom"/>
</dbReference>
<sequence length="166" mass="18084">MARSACSRNNPPASMLIRRAHGDDAGAVSALIRSLAHFFTIAPDGAGAEQFLASVSEEALRGYFASPRFLYYVAEHEGQLAGVVALRDGSHLYHLFVAPACQGRGHARTLWRHAVATAEQAGMPIATVNATLYAQPMYERFGFVPEGEPQRMHGIAFIPMRMRSPD</sequence>
<proteinExistence type="predicted"/>
<feature type="domain" description="N-acetyltransferase" evidence="3">
    <location>
        <begin position="15"/>
        <end position="165"/>
    </location>
</feature>
<dbReference type="EMBL" id="SPVF01000136">
    <property type="protein sequence ID" value="TFW20163.1"/>
    <property type="molecule type" value="Genomic_DNA"/>
</dbReference>
<evidence type="ECO:0000256" key="2">
    <source>
        <dbReference type="ARBA" id="ARBA00023315"/>
    </source>
</evidence>
<evidence type="ECO:0000256" key="1">
    <source>
        <dbReference type="ARBA" id="ARBA00022679"/>
    </source>
</evidence>
<dbReference type="CDD" id="cd04301">
    <property type="entry name" value="NAT_SF"/>
    <property type="match status" value="1"/>
</dbReference>
<dbReference type="InterPro" id="IPR016181">
    <property type="entry name" value="Acyl_CoA_acyltransferase"/>
</dbReference>
<dbReference type="OrthoDB" id="9789605at2"/>
<dbReference type="PROSITE" id="PS51186">
    <property type="entry name" value="GNAT"/>
    <property type="match status" value="1"/>
</dbReference>
<keyword evidence="5" id="KW-1185">Reference proteome</keyword>
<keyword evidence="1 4" id="KW-0808">Transferase</keyword>
<dbReference type="InterPro" id="IPR050832">
    <property type="entry name" value="Bact_Acetyltransf"/>
</dbReference>
<comment type="caution">
    <text evidence="4">The sequence shown here is derived from an EMBL/GenBank/DDBJ whole genome shotgun (WGS) entry which is preliminary data.</text>
</comment>
<gene>
    <name evidence="4" type="ORF">E4L96_10730</name>
</gene>
<protein>
    <submittedName>
        <fullName evidence="4">GNAT family N-acetyltransferase</fullName>
    </submittedName>
</protein>
<dbReference type="SUPFAM" id="SSF55729">
    <property type="entry name" value="Acyl-CoA N-acyltransferases (Nat)"/>
    <property type="match status" value="1"/>
</dbReference>
<accession>A0A4Y9SFR1</accession>